<feature type="transmembrane region" description="Helical" evidence="1">
    <location>
        <begin position="20"/>
        <end position="41"/>
    </location>
</feature>
<protein>
    <submittedName>
        <fullName evidence="2">Uncharacterized protein</fullName>
    </submittedName>
</protein>
<reference evidence="2 3" key="1">
    <citation type="submission" date="2019-01" db="EMBL/GenBank/DDBJ databases">
        <title>Genome sequencing of the rare red list fungi Fomitopsis rosea.</title>
        <authorList>
            <person name="Buettner E."/>
            <person name="Kellner H."/>
        </authorList>
    </citation>
    <scope>NUCLEOTIDE SEQUENCE [LARGE SCALE GENOMIC DNA]</scope>
    <source>
        <strain evidence="2 3">DSM 105464</strain>
    </source>
</reference>
<sequence length="93" mass="10000">MPTRAWLNSPNTFAGDDALAAALLVWVAVLLLDEVTLLLVATELLELDQVEVDVGDADEVDVLVDVVEGATHTDEVVVVEVDEPLSVPYHHSP</sequence>
<dbReference type="EMBL" id="SEKV01000191">
    <property type="protein sequence ID" value="TFY61835.1"/>
    <property type="molecule type" value="Genomic_DNA"/>
</dbReference>
<gene>
    <name evidence="2" type="ORF">EVJ58_g4275</name>
</gene>
<dbReference type="Proteomes" id="UP000298390">
    <property type="component" value="Unassembled WGS sequence"/>
</dbReference>
<keyword evidence="1" id="KW-0812">Transmembrane</keyword>
<keyword evidence="1" id="KW-1133">Transmembrane helix</keyword>
<comment type="caution">
    <text evidence="2">The sequence shown here is derived from an EMBL/GenBank/DDBJ whole genome shotgun (WGS) entry which is preliminary data.</text>
</comment>
<dbReference type="AlphaFoldDB" id="A0A4Y9YHK3"/>
<keyword evidence="1" id="KW-0472">Membrane</keyword>
<accession>A0A4Y9YHK3</accession>
<evidence type="ECO:0000313" key="2">
    <source>
        <dbReference type="EMBL" id="TFY61835.1"/>
    </source>
</evidence>
<organism evidence="2 3">
    <name type="scientific">Rhodofomes roseus</name>
    <dbReference type="NCBI Taxonomy" id="34475"/>
    <lineage>
        <taxon>Eukaryota</taxon>
        <taxon>Fungi</taxon>
        <taxon>Dikarya</taxon>
        <taxon>Basidiomycota</taxon>
        <taxon>Agaricomycotina</taxon>
        <taxon>Agaricomycetes</taxon>
        <taxon>Polyporales</taxon>
        <taxon>Rhodofomes</taxon>
    </lineage>
</organism>
<proteinExistence type="predicted"/>
<evidence type="ECO:0000256" key="1">
    <source>
        <dbReference type="SAM" id="Phobius"/>
    </source>
</evidence>
<name>A0A4Y9YHK3_9APHY</name>
<evidence type="ECO:0000313" key="3">
    <source>
        <dbReference type="Proteomes" id="UP000298390"/>
    </source>
</evidence>